<keyword evidence="1" id="KW-0472">Membrane</keyword>
<accession>A0A644Z2D2</accession>
<comment type="caution">
    <text evidence="2">The sequence shown here is derived from an EMBL/GenBank/DDBJ whole genome shotgun (WGS) entry which is preliminary data.</text>
</comment>
<protein>
    <submittedName>
        <fullName evidence="2">Uncharacterized protein</fullName>
    </submittedName>
</protein>
<sequence length="54" mass="6012">MKLVLLDKAFLSGKKADLADILLIFVCGELTLPLQPVMQLYPLKTGKGRFFGPY</sequence>
<organism evidence="2">
    <name type="scientific">bioreactor metagenome</name>
    <dbReference type="NCBI Taxonomy" id="1076179"/>
    <lineage>
        <taxon>unclassified sequences</taxon>
        <taxon>metagenomes</taxon>
        <taxon>ecological metagenomes</taxon>
    </lineage>
</organism>
<evidence type="ECO:0000256" key="1">
    <source>
        <dbReference type="SAM" id="Phobius"/>
    </source>
</evidence>
<reference evidence="2" key="1">
    <citation type="submission" date="2019-08" db="EMBL/GenBank/DDBJ databases">
        <authorList>
            <person name="Kucharzyk K."/>
            <person name="Murdoch R.W."/>
            <person name="Higgins S."/>
            <person name="Loffler F."/>
        </authorList>
    </citation>
    <scope>NUCLEOTIDE SEQUENCE</scope>
</reference>
<dbReference type="AlphaFoldDB" id="A0A644Z2D2"/>
<gene>
    <name evidence="2" type="ORF">SDC9_81655</name>
</gene>
<proteinExistence type="predicted"/>
<evidence type="ECO:0000313" key="2">
    <source>
        <dbReference type="EMBL" id="MPM35065.1"/>
    </source>
</evidence>
<dbReference type="EMBL" id="VSSQ01007168">
    <property type="protein sequence ID" value="MPM35065.1"/>
    <property type="molecule type" value="Genomic_DNA"/>
</dbReference>
<keyword evidence="1" id="KW-0812">Transmembrane</keyword>
<keyword evidence="1" id="KW-1133">Transmembrane helix</keyword>
<name>A0A644Z2D2_9ZZZZ</name>
<feature type="transmembrane region" description="Helical" evidence="1">
    <location>
        <begin position="21"/>
        <end position="41"/>
    </location>
</feature>